<evidence type="ECO:0000313" key="1">
    <source>
        <dbReference type="EMBL" id="KAJ7758407.1"/>
    </source>
</evidence>
<feature type="non-terminal residue" evidence="1">
    <location>
        <position position="225"/>
    </location>
</feature>
<dbReference type="EMBL" id="JARKIB010000042">
    <property type="protein sequence ID" value="KAJ7758407.1"/>
    <property type="molecule type" value="Genomic_DNA"/>
</dbReference>
<feature type="non-terminal residue" evidence="1">
    <location>
        <position position="1"/>
    </location>
</feature>
<proteinExistence type="predicted"/>
<organism evidence="1 2">
    <name type="scientific">Mycena metata</name>
    <dbReference type="NCBI Taxonomy" id="1033252"/>
    <lineage>
        <taxon>Eukaryota</taxon>
        <taxon>Fungi</taxon>
        <taxon>Dikarya</taxon>
        <taxon>Basidiomycota</taxon>
        <taxon>Agaricomycotina</taxon>
        <taxon>Agaricomycetes</taxon>
        <taxon>Agaricomycetidae</taxon>
        <taxon>Agaricales</taxon>
        <taxon>Marasmiineae</taxon>
        <taxon>Mycenaceae</taxon>
        <taxon>Mycena</taxon>
    </lineage>
</organism>
<evidence type="ECO:0000313" key="2">
    <source>
        <dbReference type="Proteomes" id="UP001215598"/>
    </source>
</evidence>
<gene>
    <name evidence="1" type="ORF">B0H16DRAFT_1252139</name>
</gene>
<dbReference type="Proteomes" id="UP001215598">
    <property type="component" value="Unassembled WGS sequence"/>
</dbReference>
<dbReference type="AlphaFoldDB" id="A0AAD7JA82"/>
<accession>A0AAD7JA82</accession>
<keyword evidence="2" id="KW-1185">Reference proteome</keyword>
<name>A0AAD7JA82_9AGAR</name>
<comment type="caution">
    <text evidence="1">The sequence shown here is derived from an EMBL/GenBank/DDBJ whole genome shotgun (WGS) entry which is preliminary data.</text>
</comment>
<protein>
    <submittedName>
        <fullName evidence="1">Uncharacterized protein</fullName>
    </submittedName>
</protein>
<sequence>IEIYNKDLPASIMRYHSRYDPLTDHNPLTSFGANDHVMPGKIVEETAVLRDMLLHLQTAHRKWFWDTLDQAVKALVQIKFTKYDLMVFGEKTKGVTVHYCLNHVNLEQFAHVCLAVHQVLEGLYEFMNKSGSARFPLDHEWKLLRLLKENLSRSTILMTCATLQMRLERAMRHVHIYLDSIRRVNTGQGLNTLSSVDSTRSSVRSDYGRDYPEYELAKLLSRPNY</sequence>
<reference evidence="1" key="1">
    <citation type="submission" date="2023-03" db="EMBL/GenBank/DDBJ databases">
        <title>Massive genome expansion in bonnet fungi (Mycena s.s.) driven by repeated elements and novel gene families across ecological guilds.</title>
        <authorList>
            <consortium name="Lawrence Berkeley National Laboratory"/>
            <person name="Harder C.B."/>
            <person name="Miyauchi S."/>
            <person name="Viragh M."/>
            <person name="Kuo A."/>
            <person name="Thoen E."/>
            <person name="Andreopoulos B."/>
            <person name="Lu D."/>
            <person name="Skrede I."/>
            <person name="Drula E."/>
            <person name="Henrissat B."/>
            <person name="Morin E."/>
            <person name="Kohler A."/>
            <person name="Barry K."/>
            <person name="LaButti K."/>
            <person name="Morin E."/>
            <person name="Salamov A."/>
            <person name="Lipzen A."/>
            <person name="Mereny Z."/>
            <person name="Hegedus B."/>
            <person name="Baldrian P."/>
            <person name="Stursova M."/>
            <person name="Weitz H."/>
            <person name="Taylor A."/>
            <person name="Grigoriev I.V."/>
            <person name="Nagy L.G."/>
            <person name="Martin F."/>
            <person name="Kauserud H."/>
        </authorList>
    </citation>
    <scope>NUCLEOTIDE SEQUENCE</scope>
    <source>
        <strain evidence="1">CBHHK182m</strain>
    </source>
</reference>